<reference evidence="1" key="1">
    <citation type="submission" date="2020-03" db="EMBL/GenBank/DDBJ databases">
        <authorList>
            <person name="Weist P."/>
        </authorList>
    </citation>
    <scope>NUCLEOTIDE SEQUENCE</scope>
</reference>
<keyword evidence="2" id="KW-1185">Reference proteome</keyword>
<evidence type="ECO:0000313" key="2">
    <source>
        <dbReference type="Proteomes" id="UP001153269"/>
    </source>
</evidence>
<protein>
    <submittedName>
        <fullName evidence="1">Uncharacterized protein</fullName>
    </submittedName>
</protein>
<accession>A0A9N7Z5J0</accession>
<sequence length="144" mass="16087">MGPTACSTTTRAATYKAAHCTATQTSHATSFEATRCDSERSSREDSFERYPTCEALNNTAAFRKQVSMRMQRRKPFHYRDGQTSCREQWTGKEQHREGGVQPPGVKVEFAAAVNAASLPPLLQMKTGSSDSWDQIMLESSYRDP</sequence>
<dbReference type="Proteomes" id="UP001153269">
    <property type="component" value="Unassembled WGS sequence"/>
</dbReference>
<gene>
    <name evidence="1" type="ORF">PLEPLA_LOCUS38264</name>
</gene>
<comment type="caution">
    <text evidence="1">The sequence shown here is derived from an EMBL/GenBank/DDBJ whole genome shotgun (WGS) entry which is preliminary data.</text>
</comment>
<organism evidence="1 2">
    <name type="scientific">Pleuronectes platessa</name>
    <name type="common">European plaice</name>
    <dbReference type="NCBI Taxonomy" id="8262"/>
    <lineage>
        <taxon>Eukaryota</taxon>
        <taxon>Metazoa</taxon>
        <taxon>Chordata</taxon>
        <taxon>Craniata</taxon>
        <taxon>Vertebrata</taxon>
        <taxon>Euteleostomi</taxon>
        <taxon>Actinopterygii</taxon>
        <taxon>Neopterygii</taxon>
        <taxon>Teleostei</taxon>
        <taxon>Neoteleostei</taxon>
        <taxon>Acanthomorphata</taxon>
        <taxon>Carangaria</taxon>
        <taxon>Pleuronectiformes</taxon>
        <taxon>Pleuronectoidei</taxon>
        <taxon>Pleuronectidae</taxon>
        <taxon>Pleuronectes</taxon>
    </lineage>
</organism>
<evidence type="ECO:0000313" key="1">
    <source>
        <dbReference type="EMBL" id="CAB1450572.1"/>
    </source>
</evidence>
<dbReference type="EMBL" id="CADEAL010004058">
    <property type="protein sequence ID" value="CAB1450572.1"/>
    <property type="molecule type" value="Genomic_DNA"/>
</dbReference>
<proteinExistence type="predicted"/>
<dbReference type="AlphaFoldDB" id="A0A9N7Z5J0"/>
<name>A0A9N7Z5J0_PLEPL</name>